<name>A0A918UZ70_9ACTN</name>
<reference evidence="2" key="1">
    <citation type="journal article" date="2014" name="Int. J. Syst. Evol. Microbiol.">
        <title>Complete genome sequence of Corynebacterium casei LMG S-19264T (=DSM 44701T), isolated from a smear-ripened cheese.</title>
        <authorList>
            <consortium name="US DOE Joint Genome Institute (JGI-PGF)"/>
            <person name="Walter F."/>
            <person name="Albersmeier A."/>
            <person name="Kalinowski J."/>
            <person name="Ruckert C."/>
        </authorList>
    </citation>
    <scope>NUCLEOTIDE SEQUENCE</scope>
    <source>
        <strain evidence="2">JCM 4988</strain>
    </source>
</reference>
<evidence type="ECO:0000313" key="3">
    <source>
        <dbReference type="Proteomes" id="UP000630936"/>
    </source>
</evidence>
<evidence type="ECO:0000256" key="1">
    <source>
        <dbReference type="SAM" id="Phobius"/>
    </source>
</evidence>
<accession>A0A918UZ70</accession>
<reference evidence="2" key="2">
    <citation type="submission" date="2020-09" db="EMBL/GenBank/DDBJ databases">
        <authorList>
            <person name="Sun Q."/>
            <person name="Ohkuma M."/>
        </authorList>
    </citation>
    <scope>NUCLEOTIDE SEQUENCE</scope>
    <source>
        <strain evidence="2">JCM 4988</strain>
    </source>
</reference>
<feature type="transmembrane region" description="Helical" evidence="1">
    <location>
        <begin position="102"/>
        <end position="120"/>
    </location>
</feature>
<keyword evidence="1" id="KW-0472">Membrane</keyword>
<keyword evidence="3" id="KW-1185">Reference proteome</keyword>
<keyword evidence="1" id="KW-1133">Transmembrane helix</keyword>
<feature type="transmembrane region" description="Helical" evidence="1">
    <location>
        <begin position="41"/>
        <end position="60"/>
    </location>
</feature>
<feature type="transmembrane region" description="Helical" evidence="1">
    <location>
        <begin position="72"/>
        <end position="90"/>
    </location>
</feature>
<protein>
    <submittedName>
        <fullName evidence="2">Uncharacterized protein</fullName>
    </submittedName>
</protein>
<proteinExistence type="predicted"/>
<sequence length="126" mass="13133">MGFVGASCIGLAVVGVLDLGMVATAKGGTLSDGPGSGWYTAAGWIGGIWTLFLCMGVYGLAKAREPLRPDELLAALTPMPAAAVMSVLVLRQVDESGRHQGSAWIFIAVGLAIPALLWLLNHSKRR</sequence>
<gene>
    <name evidence="2" type="ORF">GCM10010387_45060</name>
</gene>
<organism evidence="2 3">
    <name type="scientific">Streptomyces inusitatus</name>
    <dbReference type="NCBI Taxonomy" id="68221"/>
    <lineage>
        <taxon>Bacteria</taxon>
        <taxon>Bacillati</taxon>
        <taxon>Actinomycetota</taxon>
        <taxon>Actinomycetes</taxon>
        <taxon>Kitasatosporales</taxon>
        <taxon>Streptomycetaceae</taxon>
        <taxon>Streptomyces</taxon>
    </lineage>
</organism>
<keyword evidence="1" id="KW-0812">Transmembrane</keyword>
<evidence type="ECO:0000313" key="2">
    <source>
        <dbReference type="EMBL" id="GGZ45541.1"/>
    </source>
</evidence>
<dbReference type="AlphaFoldDB" id="A0A918UZ70"/>
<dbReference type="EMBL" id="BMWG01000015">
    <property type="protein sequence ID" value="GGZ45541.1"/>
    <property type="molecule type" value="Genomic_DNA"/>
</dbReference>
<comment type="caution">
    <text evidence="2">The sequence shown here is derived from an EMBL/GenBank/DDBJ whole genome shotgun (WGS) entry which is preliminary data.</text>
</comment>
<dbReference type="Proteomes" id="UP000630936">
    <property type="component" value="Unassembled WGS sequence"/>
</dbReference>